<keyword evidence="2" id="KW-1185">Reference proteome</keyword>
<proteinExistence type="predicted"/>
<name>A0AAV7LF30_PLEWA</name>
<feature type="non-terminal residue" evidence="1">
    <location>
        <position position="85"/>
    </location>
</feature>
<accession>A0AAV7LF30</accession>
<comment type="caution">
    <text evidence="1">The sequence shown here is derived from an EMBL/GenBank/DDBJ whole genome shotgun (WGS) entry which is preliminary data.</text>
</comment>
<feature type="non-terminal residue" evidence="1">
    <location>
        <position position="1"/>
    </location>
</feature>
<reference evidence="1" key="1">
    <citation type="journal article" date="2022" name="bioRxiv">
        <title>Sequencing and chromosome-scale assembly of the giantPleurodeles waltlgenome.</title>
        <authorList>
            <person name="Brown T."/>
            <person name="Elewa A."/>
            <person name="Iarovenko S."/>
            <person name="Subramanian E."/>
            <person name="Araus A.J."/>
            <person name="Petzold A."/>
            <person name="Susuki M."/>
            <person name="Suzuki K.-i.T."/>
            <person name="Hayashi T."/>
            <person name="Toyoda A."/>
            <person name="Oliveira C."/>
            <person name="Osipova E."/>
            <person name="Leigh N.D."/>
            <person name="Simon A."/>
            <person name="Yun M.H."/>
        </authorList>
    </citation>
    <scope>NUCLEOTIDE SEQUENCE</scope>
    <source>
        <strain evidence="1">20211129_DDA</strain>
        <tissue evidence="1">Liver</tissue>
    </source>
</reference>
<dbReference type="AlphaFoldDB" id="A0AAV7LF30"/>
<gene>
    <name evidence="1" type="ORF">NDU88_001152</name>
</gene>
<sequence length="85" mass="9616">LADLTLQGLIPPEVYNVCLRSLCCPSWRRVLFRAPLQTALAGYYPTCYFQCTSLQWDLCQHLAHDWMLSCLSQLSSPDSMAFLGS</sequence>
<dbReference type="EMBL" id="JANPWB010000015">
    <property type="protein sequence ID" value="KAJ1087993.1"/>
    <property type="molecule type" value="Genomic_DNA"/>
</dbReference>
<organism evidence="1 2">
    <name type="scientific">Pleurodeles waltl</name>
    <name type="common">Iberian ribbed newt</name>
    <dbReference type="NCBI Taxonomy" id="8319"/>
    <lineage>
        <taxon>Eukaryota</taxon>
        <taxon>Metazoa</taxon>
        <taxon>Chordata</taxon>
        <taxon>Craniata</taxon>
        <taxon>Vertebrata</taxon>
        <taxon>Euteleostomi</taxon>
        <taxon>Amphibia</taxon>
        <taxon>Batrachia</taxon>
        <taxon>Caudata</taxon>
        <taxon>Salamandroidea</taxon>
        <taxon>Salamandridae</taxon>
        <taxon>Pleurodelinae</taxon>
        <taxon>Pleurodeles</taxon>
    </lineage>
</organism>
<evidence type="ECO:0000313" key="2">
    <source>
        <dbReference type="Proteomes" id="UP001066276"/>
    </source>
</evidence>
<evidence type="ECO:0000313" key="1">
    <source>
        <dbReference type="EMBL" id="KAJ1087993.1"/>
    </source>
</evidence>
<dbReference type="Proteomes" id="UP001066276">
    <property type="component" value="Chromosome 11"/>
</dbReference>
<protein>
    <submittedName>
        <fullName evidence="1">Uncharacterized protein</fullName>
    </submittedName>
</protein>